<dbReference type="AlphaFoldDB" id="A0A816IM54"/>
<name>A0A816IM54_BRANA</name>
<keyword evidence="1" id="KW-0812">Transmembrane</keyword>
<keyword evidence="1" id="KW-0472">Membrane</keyword>
<evidence type="ECO:0000313" key="2">
    <source>
        <dbReference type="EMBL" id="CAF1712043.1"/>
    </source>
</evidence>
<gene>
    <name evidence="2" type="ORF">DARMORV10_C03P88730.1</name>
</gene>
<keyword evidence="1" id="KW-1133">Transmembrane helix</keyword>
<protein>
    <submittedName>
        <fullName evidence="2">(rape) hypothetical protein</fullName>
    </submittedName>
</protein>
<accession>A0A816IM54</accession>
<proteinExistence type="predicted"/>
<dbReference type="Proteomes" id="UP001295469">
    <property type="component" value="Chromosome C03"/>
</dbReference>
<feature type="transmembrane region" description="Helical" evidence="1">
    <location>
        <begin position="26"/>
        <end position="45"/>
    </location>
</feature>
<sequence>MSVPNFVKAETTIWIRSEDTLMEHGVCMLLITTFFFFLCVSISGMRSNCISFLFPFL</sequence>
<dbReference type="EMBL" id="HG994367">
    <property type="protein sequence ID" value="CAF1712043.1"/>
    <property type="molecule type" value="Genomic_DNA"/>
</dbReference>
<evidence type="ECO:0000256" key="1">
    <source>
        <dbReference type="SAM" id="Phobius"/>
    </source>
</evidence>
<organism evidence="2">
    <name type="scientific">Brassica napus</name>
    <name type="common">Rape</name>
    <dbReference type="NCBI Taxonomy" id="3708"/>
    <lineage>
        <taxon>Eukaryota</taxon>
        <taxon>Viridiplantae</taxon>
        <taxon>Streptophyta</taxon>
        <taxon>Embryophyta</taxon>
        <taxon>Tracheophyta</taxon>
        <taxon>Spermatophyta</taxon>
        <taxon>Magnoliopsida</taxon>
        <taxon>eudicotyledons</taxon>
        <taxon>Gunneridae</taxon>
        <taxon>Pentapetalae</taxon>
        <taxon>rosids</taxon>
        <taxon>malvids</taxon>
        <taxon>Brassicales</taxon>
        <taxon>Brassicaceae</taxon>
        <taxon>Brassiceae</taxon>
        <taxon>Brassica</taxon>
    </lineage>
</organism>
<reference evidence="2" key="1">
    <citation type="submission" date="2021-01" db="EMBL/GenBank/DDBJ databases">
        <authorList>
            <consortium name="Genoscope - CEA"/>
            <person name="William W."/>
        </authorList>
    </citation>
    <scope>NUCLEOTIDE SEQUENCE</scope>
</reference>